<dbReference type="AlphaFoldDB" id="A0A060S4L3"/>
<feature type="region of interest" description="Disordered" evidence="1">
    <location>
        <begin position="19"/>
        <end position="58"/>
    </location>
</feature>
<dbReference type="STRING" id="5643.A0A060S4L3"/>
<feature type="compositionally biased region" description="Basic and acidic residues" evidence="1">
    <location>
        <begin position="217"/>
        <end position="227"/>
    </location>
</feature>
<protein>
    <submittedName>
        <fullName evidence="2">Uncharacterized protein</fullName>
    </submittedName>
</protein>
<accession>A0A060S4L3</accession>
<keyword evidence="3" id="KW-1185">Reference proteome</keyword>
<evidence type="ECO:0000313" key="3">
    <source>
        <dbReference type="Proteomes" id="UP000029665"/>
    </source>
</evidence>
<reference evidence="2" key="1">
    <citation type="submission" date="2014-01" db="EMBL/GenBank/DDBJ databases">
        <title>The genome of the white-rot fungus Pycnoporus cinnabarinus: a basidiomycete model with a versatile arsenal for lignocellulosic biomass breakdown.</title>
        <authorList>
            <person name="Levasseur A."/>
            <person name="Lomascolo A."/>
            <person name="Ruiz-Duenas F.J."/>
            <person name="Uzan E."/>
            <person name="Piumi F."/>
            <person name="Kues U."/>
            <person name="Ram A.F.J."/>
            <person name="Murat C."/>
            <person name="Haon M."/>
            <person name="Benoit I."/>
            <person name="Arfi Y."/>
            <person name="Chevret D."/>
            <person name="Drula E."/>
            <person name="Kwon M.J."/>
            <person name="Gouret P."/>
            <person name="Lesage-Meessen L."/>
            <person name="Lombard V."/>
            <person name="Mariette J."/>
            <person name="Noirot C."/>
            <person name="Park J."/>
            <person name="Patyshakuliyeva A."/>
            <person name="Wieneger R.A.B."/>
            <person name="Wosten H.A.B."/>
            <person name="Martin F."/>
            <person name="Coutinho P.M."/>
            <person name="de Vries R."/>
            <person name="Martinez A.T."/>
            <person name="Klopp C."/>
            <person name="Pontarotti P."/>
            <person name="Henrissat B."/>
            <person name="Record E."/>
        </authorList>
    </citation>
    <scope>NUCLEOTIDE SEQUENCE [LARGE SCALE GENOMIC DNA]</scope>
    <source>
        <strain evidence="2">BRFM137</strain>
    </source>
</reference>
<comment type="caution">
    <text evidence="2">The sequence shown here is derived from an EMBL/GenBank/DDBJ whole genome shotgun (WGS) entry which is preliminary data.</text>
</comment>
<feature type="region of interest" description="Disordered" evidence="1">
    <location>
        <begin position="202"/>
        <end position="227"/>
    </location>
</feature>
<sequence length="227" mass="24800">MSSAILRTQPIRASLRVAPSVSRTAHVHPRSYATIPDPTQPTDGPKPNDVPKPSGGSNTLLLVVGGTAAIGAGYYFMRQSQPDPHAQRVADQERLKQKAAELRDAGKATAHAAVREGEQKYEETKASAQDKLASARAQATQSTQGVRDTAVRQYDNAKATVTDAAHKVEHKYEDAVHKTKAEAQSWNQWFWSWFGYGKEKADETKREGAQKVVEGAQKVEKEAGKHT</sequence>
<dbReference type="Proteomes" id="UP000029665">
    <property type="component" value="Unassembled WGS sequence"/>
</dbReference>
<dbReference type="EMBL" id="CCBP010000034">
    <property type="protein sequence ID" value="CDO69265.1"/>
    <property type="molecule type" value="Genomic_DNA"/>
</dbReference>
<evidence type="ECO:0000313" key="2">
    <source>
        <dbReference type="EMBL" id="CDO69265.1"/>
    </source>
</evidence>
<organism evidence="2 3">
    <name type="scientific">Pycnoporus cinnabarinus</name>
    <name type="common">Cinnabar-red polypore</name>
    <name type="synonym">Trametes cinnabarina</name>
    <dbReference type="NCBI Taxonomy" id="5643"/>
    <lineage>
        <taxon>Eukaryota</taxon>
        <taxon>Fungi</taxon>
        <taxon>Dikarya</taxon>
        <taxon>Basidiomycota</taxon>
        <taxon>Agaricomycotina</taxon>
        <taxon>Agaricomycetes</taxon>
        <taxon>Polyporales</taxon>
        <taxon>Polyporaceae</taxon>
        <taxon>Trametes</taxon>
    </lineage>
</organism>
<gene>
    <name evidence="2" type="ORF">BN946_scf185042.g167</name>
</gene>
<dbReference type="OrthoDB" id="3266879at2759"/>
<evidence type="ECO:0000256" key="1">
    <source>
        <dbReference type="SAM" id="MobiDB-lite"/>
    </source>
</evidence>
<dbReference type="HOGENOM" id="CLU_100706_1_0_1"/>
<name>A0A060S4L3_PYCCI</name>
<proteinExistence type="predicted"/>
<dbReference type="OMA" id="KVEHKYE"/>